<evidence type="ECO:0000313" key="4">
    <source>
        <dbReference type="EMBL" id="KAH7376421.1"/>
    </source>
</evidence>
<feature type="compositionally biased region" description="Basic and acidic residues" evidence="1">
    <location>
        <begin position="241"/>
        <end position="258"/>
    </location>
</feature>
<evidence type="ECO:0000313" key="5">
    <source>
        <dbReference type="Proteomes" id="UP000813385"/>
    </source>
</evidence>
<dbReference type="InterPro" id="IPR055449">
    <property type="entry name" value="Iec3-like_M"/>
</dbReference>
<organism evidence="4 5">
    <name type="scientific">Plectosphaerella cucumerina</name>
    <dbReference type="NCBI Taxonomy" id="40658"/>
    <lineage>
        <taxon>Eukaryota</taxon>
        <taxon>Fungi</taxon>
        <taxon>Dikarya</taxon>
        <taxon>Ascomycota</taxon>
        <taxon>Pezizomycotina</taxon>
        <taxon>Sordariomycetes</taxon>
        <taxon>Hypocreomycetidae</taxon>
        <taxon>Glomerellales</taxon>
        <taxon>Plectosphaerellaceae</taxon>
        <taxon>Plectosphaerella</taxon>
    </lineage>
</organism>
<feature type="compositionally biased region" description="Basic and acidic residues" evidence="1">
    <location>
        <begin position="372"/>
        <end position="386"/>
    </location>
</feature>
<sequence>MDDDAASTTTARADRAVKPEGDEHDDTRLTDHKPTYKSWKKKYRKMRIVFDHKMHESEELHKQEQKALAMAKRVALENDRILDLLFDLNQSQQIPLDKRIDLAMTPPSEAGYPPLDADAPSEKQLRPSRQLEDLVKETPHTNYAQAKELLPALIADLEPFEGEQHPPHFLTADDIDDYLYEMDKHIDEEHMLPTLAPSARPTTAAPAAPSSHSIALRNPTSVYNWLRKHAPKTFLQDGEQATDKDKDDAHHEETPADAKRKRRSVGVTKERGSGRGRGGKRKSAVDRASIQMANDTFDASMDDDHDYSVSTPVPSARGAAAKRKRDDDAGYRPKGGSSTRPTKKKRKSIGGDGEITTPTSTRGGGSRRGRGRLSEGPRSKAERADD</sequence>
<dbReference type="Pfam" id="PF14612">
    <property type="entry name" value="Ino80_Iec3"/>
    <property type="match status" value="1"/>
</dbReference>
<dbReference type="Proteomes" id="UP000813385">
    <property type="component" value="Unassembled WGS sequence"/>
</dbReference>
<feature type="compositionally biased region" description="Basic and acidic residues" evidence="1">
    <location>
        <begin position="12"/>
        <end position="34"/>
    </location>
</feature>
<dbReference type="GO" id="GO:0006338">
    <property type="term" value="P:chromatin remodeling"/>
    <property type="evidence" value="ECO:0007669"/>
    <property type="project" value="InterPro"/>
</dbReference>
<protein>
    <submittedName>
        <fullName evidence="4">IEC3 subunit of the Ino80 complex, chromatin re-modelling-domain-containing protein</fullName>
    </submittedName>
</protein>
<dbReference type="OrthoDB" id="4095124at2759"/>
<dbReference type="AlphaFoldDB" id="A0A8K0TVW9"/>
<evidence type="ECO:0000259" key="2">
    <source>
        <dbReference type="Pfam" id="PF14612"/>
    </source>
</evidence>
<feature type="domain" description="INO80 complex subunit 3 N-terminal" evidence="2">
    <location>
        <begin position="37"/>
        <end position="105"/>
    </location>
</feature>
<keyword evidence="5" id="KW-1185">Reference proteome</keyword>
<proteinExistence type="predicted"/>
<dbReference type="InterPro" id="IPR032742">
    <property type="entry name" value="Iec3_N"/>
</dbReference>
<name>A0A8K0TVW9_9PEZI</name>
<dbReference type="Pfam" id="PF24244">
    <property type="entry name" value="Iec3-like_M"/>
    <property type="match status" value="1"/>
</dbReference>
<feature type="compositionally biased region" description="Low complexity" evidence="1">
    <location>
        <begin position="1"/>
        <end position="11"/>
    </location>
</feature>
<feature type="domain" description="INO80 complex subunit 3-like middle region" evidence="3">
    <location>
        <begin position="130"/>
        <end position="239"/>
    </location>
</feature>
<dbReference type="GO" id="GO:0031011">
    <property type="term" value="C:Ino80 complex"/>
    <property type="evidence" value="ECO:0007669"/>
    <property type="project" value="InterPro"/>
</dbReference>
<gene>
    <name evidence="4" type="ORF">B0T11DRAFT_314741</name>
</gene>
<dbReference type="EMBL" id="JAGPXD010000001">
    <property type="protein sequence ID" value="KAH7376421.1"/>
    <property type="molecule type" value="Genomic_DNA"/>
</dbReference>
<reference evidence="4" key="1">
    <citation type="journal article" date="2021" name="Nat. Commun.">
        <title>Genetic determinants of endophytism in the Arabidopsis root mycobiome.</title>
        <authorList>
            <person name="Mesny F."/>
            <person name="Miyauchi S."/>
            <person name="Thiergart T."/>
            <person name="Pickel B."/>
            <person name="Atanasova L."/>
            <person name="Karlsson M."/>
            <person name="Huettel B."/>
            <person name="Barry K.W."/>
            <person name="Haridas S."/>
            <person name="Chen C."/>
            <person name="Bauer D."/>
            <person name="Andreopoulos W."/>
            <person name="Pangilinan J."/>
            <person name="LaButti K."/>
            <person name="Riley R."/>
            <person name="Lipzen A."/>
            <person name="Clum A."/>
            <person name="Drula E."/>
            <person name="Henrissat B."/>
            <person name="Kohler A."/>
            <person name="Grigoriev I.V."/>
            <person name="Martin F.M."/>
            <person name="Hacquard S."/>
        </authorList>
    </citation>
    <scope>NUCLEOTIDE SEQUENCE</scope>
    <source>
        <strain evidence="4">MPI-CAGE-AT-0016</strain>
    </source>
</reference>
<feature type="region of interest" description="Disordered" evidence="1">
    <location>
        <begin position="1"/>
        <end position="34"/>
    </location>
</feature>
<comment type="caution">
    <text evidence="4">The sequence shown here is derived from an EMBL/GenBank/DDBJ whole genome shotgun (WGS) entry which is preliminary data.</text>
</comment>
<evidence type="ECO:0000259" key="3">
    <source>
        <dbReference type="Pfam" id="PF24244"/>
    </source>
</evidence>
<accession>A0A8K0TVW9</accession>
<evidence type="ECO:0000256" key="1">
    <source>
        <dbReference type="SAM" id="MobiDB-lite"/>
    </source>
</evidence>
<feature type="region of interest" description="Disordered" evidence="1">
    <location>
        <begin position="233"/>
        <end position="386"/>
    </location>
</feature>